<evidence type="ECO:0000313" key="1">
    <source>
        <dbReference type="EMBL" id="JAH37670.1"/>
    </source>
</evidence>
<name>A0A0E9SAE7_ANGAN</name>
<dbReference type="AlphaFoldDB" id="A0A0E9SAE7"/>
<reference evidence="1" key="2">
    <citation type="journal article" date="2015" name="Fish Shellfish Immunol.">
        <title>Early steps in the European eel (Anguilla anguilla)-Vibrio vulnificus interaction in the gills: Role of the RtxA13 toxin.</title>
        <authorList>
            <person name="Callol A."/>
            <person name="Pajuelo D."/>
            <person name="Ebbesson L."/>
            <person name="Teles M."/>
            <person name="MacKenzie S."/>
            <person name="Amaro C."/>
        </authorList>
    </citation>
    <scope>NUCLEOTIDE SEQUENCE</scope>
</reference>
<accession>A0A0E9SAE7</accession>
<sequence>MCQNYFSYNEGLENVPSPAQTVLEGFSVVSQF</sequence>
<organism evidence="1">
    <name type="scientific">Anguilla anguilla</name>
    <name type="common">European freshwater eel</name>
    <name type="synonym">Muraena anguilla</name>
    <dbReference type="NCBI Taxonomy" id="7936"/>
    <lineage>
        <taxon>Eukaryota</taxon>
        <taxon>Metazoa</taxon>
        <taxon>Chordata</taxon>
        <taxon>Craniata</taxon>
        <taxon>Vertebrata</taxon>
        <taxon>Euteleostomi</taxon>
        <taxon>Actinopterygii</taxon>
        <taxon>Neopterygii</taxon>
        <taxon>Teleostei</taxon>
        <taxon>Anguilliformes</taxon>
        <taxon>Anguillidae</taxon>
        <taxon>Anguilla</taxon>
    </lineage>
</organism>
<reference evidence="1" key="1">
    <citation type="submission" date="2014-11" db="EMBL/GenBank/DDBJ databases">
        <authorList>
            <person name="Amaro Gonzalez C."/>
        </authorList>
    </citation>
    <scope>NUCLEOTIDE SEQUENCE</scope>
</reference>
<proteinExistence type="predicted"/>
<dbReference type="EMBL" id="GBXM01070907">
    <property type="protein sequence ID" value="JAH37670.1"/>
    <property type="molecule type" value="Transcribed_RNA"/>
</dbReference>
<protein>
    <submittedName>
        <fullName evidence="1">Uncharacterized protein</fullName>
    </submittedName>
</protein>